<protein>
    <recommendedName>
        <fullName evidence="10">J domain-containing protein</fullName>
    </recommendedName>
</protein>
<keyword evidence="4" id="KW-0040">ANK repeat</keyword>
<feature type="compositionally biased region" description="Polar residues" evidence="7">
    <location>
        <begin position="23"/>
        <end position="48"/>
    </location>
</feature>
<evidence type="ECO:0000256" key="5">
    <source>
        <dbReference type="ARBA" id="ARBA00023242"/>
    </source>
</evidence>
<feature type="region of interest" description="Disordered" evidence="7">
    <location>
        <begin position="16"/>
        <end position="50"/>
    </location>
</feature>
<evidence type="ECO:0000256" key="4">
    <source>
        <dbReference type="ARBA" id="ARBA00023043"/>
    </source>
</evidence>
<keyword evidence="2" id="KW-0597">Phosphoprotein</keyword>
<feature type="coiled-coil region" evidence="6">
    <location>
        <begin position="99"/>
        <end position="147"/>
    </location>
</feature>
<evidence type="ECO:0000313" key="8">
    <source>
        <dbReference type="EMBL" id="TFK17206.1"/>
    </source>
</evidence>
<dbReference type="GO" id="GO:0043124">
    <property type="term" value="P:negative regulation of canonical NF-kappaB signal transduction"/>
    <property type="evidence" value="ECO:0007669"/>
    <property type="project" value="InterPro"/>
</dbReference>
<dbReference type="EMBL" id="ML210550">
    <property type="protein sequence ID" value="TFK17206.1"/>
    <property type="molecule type" value="Genomic_DNA"/>
</dbReference>
<dbReference type="GO" id="GO:0005634">
    <property type="term" value="C:nucleus"/>
    <property type="evidence" value="ECO:0007669"/>
    <property type="project" value="UniProtKB-SubCell"/>
</dbReference>
<keyword evidence="3" id="KW-0677">Repeat</keyword>
<keyword evidence="9" id="KW-1185">Reference proteome</keyword>
<dbReference type="PANTHER" id="PTHR15263:SF1">
    <property type="entry name" value="NF-KAPPA-B INHIBITOR-LIKE PROTEIN 1"/>
    <property type="match status" value="1"/>
</dbReference>
<dbReference type="InterPro" id="IPR038753">
    <property type="entry name" value="NFKBIL1"/>
</dbReference>
<accession>A0A5C3KAT5</accession>
<keyword evidence="5" id="KW-0539">Nucleus</keyword>
<evidence type="ECO:0000256" key="7">
    <source>
        <dbReference type="SAM" id="MobiDB-lite"/>
    </source>
</evidence>
<name>A0A5C3KAT5_COPMA</name>
<organism evidence="8 9">
    <name type="scientific">Coprinopsis marcescibilis</name>
    <name type="common">Agaric fungus</name>
    <name type="synonym">Psathyrella marcescibilis</name>
    <dbReference type="NCBI Taxonomy" id="230819"/>
    <lineage>
        <taxon>Eukaryota</taxon>
        <taxon>Fungi</taxon>
        <taxon>Dikarya</taxon>
        <taxon>Basidiomycota</taxon>
        <taxon>Agaricomycotina</taxon>
        <taxon>Agaricomycetes</taxon>
        <taxon>Agaricomycetidae</taxon>
        <taxon>Agaricales</taxon>
        <taxon>Agaricineae</taxon>
        <taxon>Psathyrellaceae</taxon>
        <taxon>Coprinopsis</taxon>
    </lineage>
</organism>
<evidence type="ECO:0000256" key="3">
    <source>
        <dbReference type="ARBA" id="ARBA00022737"/>
    </source>
</evidence>
<dbReference type="Proteomes" id="UP000307440">
    <property type="component" value="Unassembled WGS sequence"/>
</dbReference>
<comment type="subcellular location">
    <subcellularLocation>
        <location evidence="1">Nucleus</location>
    </subcellularLocation>
</comment>
<dbReference type="AlphaFoldDB" id="A0A5C3KAT5"/>
<gene>
    <name evidence="8" type="ORF">FA15DRAFT_676228</name>
</gene>
<dbReference type="PANTHER" id="PTHR15263">
    <property type="entry name" value="I-KAPPA-B-LIKE PROTEIN IKBL"/>
    <property type="match status" value="1"/>
</dbReference>
<sequence>MANLASASSLLSNPTSLLFGSTPKKSTTTGDRSRLQYTPQTPRTTGLNGNLFGSYDWTPTSSTSTLPNSTFASSSLGYFMFPTGVQPTVFDAEKAARIQEEEDKRERRAKEEADAAEARWKREEDDRVKAEAALKAVQDTLAKSREARVASEAEQARESEELWVQSGGVLRGPDGQRDLEKTQRIREELRLREVEKRLTERWEAYEKRWRKLVLLARDRGVAGVDIDVDSQYAGSDAGDLDGEDVMLKFADIPWPIEPPSQVSSIADAFANITISTAKSASNDKPAAVSVAKEVELSDLTLKNIQEFLYAPLTVRGSTISKKQRVRKSLLRWHPDKLTGITALVEPSEKAKVVEGVHAVVRVLQKMNAAL</sequence>
<proteinExistence type="predicted"/>
<dbReference type="STRING" id="230819.A0A5C3KAT5"/>
<evidence type="ECO:0000313" key="9">
    <source>
        <dbReference type="Proteomes" id="UP000307440"/>
    </source>
</evidence>
<dbReference type="OrthoDB" id="3241983at2759"/>
<evidence type="ECO:0000256" key="1">
    <source>
        <dbReference type="ARBA" id="ARBA00004123"/>
    </source>
</evidence>
<reference evidence="8 9" key="1">
    <citation type="journal article" date="2019" name="Nat. Ecol. Evol.">
        <title>Megaphylogeny resolves global patterns of mushroom evolution.</title>
        <authorList>
            <person name="Varga T."/>
            <person name="Krizsan K."/>
            <person name="Foldi C."/>
            <person name="Dima B."/>
            <person name="Sanchez-Garcia M."/>
            <person name="Sanchez-Ramirez S."/>
            <person name="Szollosi G.J."/>
            <person name="Szarkandi J.G."/>
            <person name="Papp V."/>
            <person name="Albert L."/>
            <person name="Andreopoulos W."/>
            <person name="Angelini C."/>
            <person name="Antonin V."/>
            <person name="Barry K.W."/>
            <person name="Bougher N.L."/>
            <person name="Buchanan P."/>
            <person name="Buyck B."/>
            <person name="Bense V."/>
            <person name="Catcheside P."/>
            <person name="Chovatia M."/>
            <person name="Cooper J."/>
            <person name="Damon W."/>
            <person name="Desjardin D."/>
            <person name="Finy P."/>
            <person name="Geml J."/>
            <person name="Haridas S."/>
            <person name="Hughes K."/>
            <person name="Justo A."/>
            <person name="Karasinski D."/>
            <person name="Kautmanova I."/>
            <person name="Kiss B."/>
            <person name="Kocsube S."/>
            <person name="Kotiranta H."/>
            <person name="LaButti K.M."/>
            <person name="Lechner B.E."/>
            <person name="Liimatainen K."/>
            <person name="Lipzen A."/>
            <person name="Lukacs Z."/>
            <person name="Mihaltcheva S."/>
            <person name="Morgado L.N."/>
            <person name="Niskanen T."/>
            <person name="Noordeloos M.E."/>
            <person name="Ohm R.A."/>
            <person name="Ortiz-Santana B."/>
            <person name="Ovrebo C."/>
            <person name="Racz N."/>
            <person name="Riley R."/>
            <person name="Savchenko A."/>
            <person name="Shiryaev A."/>
            <person name="Soop K."/>
            <person name="Spirin V."/>
            <person name="Szebenyi C."/>
            <person name="Tomsovsky M."/>
            <person name="Tulloss R.E."/>
            <person name="Uehling J."/>
            <person name="Grigoriev I.V."/>
            <person name="Vagvolgyi C."/>
            <person name="Papp T."/>
            <person name="Martin F.M."/>
            <person name="Miettinen O."/>
            <person name="Hibbett D.S."/>
            <person name="Nagy L.G."/>
        </authorList>
    </citation>
    <scope>NUCLEOTIDE SEQUENCE [LARGE SCALE GENOMIC DNA]</scope>
    <source>
        <strain evidence="8 9">CBS 121175</strain>
    </source>
</reference>
<evidence type="ECO:0008006" key="10">
    <source>
        <dbReference type="Google" id="ProtNLM"/>
    </source>
</evidence>
<keyword evidence="6" id="KW-0175">Coiled coil</keyword>
<evidence type="ECO:0000256" key="2">
    <source>
        <dbReference type="ARBA" id="ARBA00022553"/>
    </source>
</evidence>
<evidence type="ECO:0000256" key="6">
    <source>
        <dbReference type="SAM" id="Coils"/>
    </source>
</evidence>